<evidence type="ECO:0000313" key="1">
    <source>
        <dbReference type="EMBL" id="RAL69407.1"/>
    </source>
</evidence>
<sequence length="129" mass="13895">MDAVTNVDTAVAMSKMGGLSVLHLEGIYTRYENPQEILDQIISKPIDEVTSFMQKVYTAEPIKEHLISKRVSEIKAKGGICAVSLMPANAKKLAPVAVEAGADIISVASTVTSARHVSKSSHGWFLKNL</sequence>
<proteinExistence type="predicted"/>
<protein>
    <submittedName>
        <fullName evidence="1">Inosine-5'-monophosphate dehydrogenase, catalytic domain</fullName>
        <ecNumber evidence="1">1.1.1.205</ecNumber>
    </submittedName>
</protein>
<evidence type="ECO:0000313" key="2">
    <source>
        <dbReference type="Proteomes" id="UP000249146"/>
    </source>
</evidence>
<gene>
    <name evidence="1" type="ORF">C1G87_0355</name>
</gene>
<reference evidence="1 2" key="1">
    <citation type="submission" date="2018-05" db="EMBL/GenBank/DDBJ databases">
        <title>Draft genome sequences of Dehalococcoides mccartyi strains RC and KS.</title>
        <authorList>
            <person name="Higgins S.A."/>
            <person name="Padilla-Crespo E."/>
            <person name="Loeffler F.E."/>
        </authorList>
    </citation>
    <scope>NUCLEOTIDE SEQUENCE [LARGE SCALE GENOMIC DNA]</scope>
    <source>
        <strain evidence="1 2">RC</strain>
    </source>
</reference>
<dbReference type="EMBL" id="QGLC01000009">
    <property type="protein sequence ID" value="RAL69407.1"/>
    <property type="molecule type" value="Genomic_DNA"/>
</dbReference>
<dbReference type="AlphaFoldDB" id="A0A328ELK0"/>
<comment type="caution">
    <text evidence="1">The sequence shown here is derived from an EMBL/GenBank/DDBJ whole genome shotgun (WGS) entry which is preliminary data.</text>
</comment>
<dbReference type="Proteomes" id="UP000249146">
    <property type="component" value="Unassembled WGS sequence"/>
</dbReference>
<organism evidence="1 2">
    <name type="scientific">Dehalococcoides mccartyi</name>
    <dbReference type="NCBI Taxonomy" id="61435"/>
    <lineage>
        <taxon>Bacteria</taxon>
        <taxon>Bacillati</taxon>
        <taxon>Chloroflexota</taxon>
        <taxon>Dehalococcoidia</taxon>
        <taxon>Dehalococcoidales</taxon>
        <taxon>Dehalococcoidaceae</taxon>
        <taxon>Dehalococcoides</taxon>
    </lineage>
</organism>
<dbReference type="GO" id="GO:0003938">
    <property type="term" value="F:IMP dehydrogenase activity"/>
    <property type="evidence" value="ECO:0007669"/>
    <property type="project" value="UniProtKB-EC"/>
</dbReference>
<accession>A0A328ELK0</accession>
<keyword evidence="1" id="KW-0560">Oxidoreductase</keyword>
<dbReference type="Gene3D" id="3.20.20.70">
    <property type="entry name" value="Aldolase class I"/>
    <property type="match status" value="1"/>
</dbReference>
<dbReference type="EC" id="1.1.1.205" evidence="1"/>
<name>A0A328ELK0_9CHLR</name>
<dbReference type="InterPro" id="IPR013785">
    <property type="entry name" value="Aldolase_TIM"/>
</dbReference>
<dbReference type="SUPFAM" id="SSF51412">
    <property type="entry name" value="Inosine monophosphate dehydrogenase (IMPDH)"/>
    <property type="match status" value="1"/>
</dbReference>